<dbReference type="RefSeq" id="WP_156203424.1">
    <property type="nucleotide sequence ID" value="NZ_CP046457.1"/>
</dbReference>
<dbReference type="Proteomes" id="UP000426444">
    <property type="component" value="Chromosome"/>
</dbReference>
<dbReference type="SUPFAM" id="SSF117987">
    <property type="entry name" value="CRISPR-associated protein"/>
    <property type="match status" value="2"/>
</dbReference>
<dbReference type="CDD" id="cd09727">
    <property type="entry name" value="Cas6_I-E"/>
    <property type="match status" value="1"/>
</dbReference>
<proteinExistence type="predicted"/>
<organism evidence="1 2">
    <name type="scientific">Candidatus Syntrophocurvum alkaliphilum</name>
    <dbReference type="NCBI Taxonomy" id="2293317"/>
    <lineage>
        <taxon>Bacteria</taxon>
        <taxon>Bacillati</taxon>
        <taxon>Bacillota</taxon>
        <taxon>Clostridia</taxon>
        <taxon>Eubacteriales</taxon>
        <taxon>Syntrophomonadaceae</taxon>
        <taxon>Candidatus Syntrophocurvum</taxon>
    </lineage>
</organism>
<dbReference type="KEGG" id="salq:SYNTR_0949"/>
<name>A0A6I6DEW7_9FIRM</name>
<dbReference type="AlphaFoldDB" id="A0A6I6DEW7"/>
<evidence type="ECO:0000313" key="1">
    <source>
        <dbReference type="EMBL" id="QGT99542.1"/>
    </source>
</evidence>
<dbReference type="InterPro" id="IPR010179">
    <property type="entry name" value="CRISPR-assoc_prot_Cse3"/>
</dbReference>
<dbReference type="Pfam" id="PF08798">
    <property type="entry name" value="CRISPR_assoc"/>
    <property type="match status" value="1"/>
</dbReference>
<dbReference type="NCBIfam" id="TIGR01907">
    <property type="entry name" value="casE_Cse3"/>
    <property type="match status" value="1"/>
</dbReference>
<dbReference type="Gene3D" id="3.30.70.1200">
    <property type="entry name" value="Crispr-associated protein, domain 1"/>
    <property type="match status" value="1"/>
</dbReference>
<dbReference type="SMART" id="SM01101">
    <property type="entry name" value="CRISPR_assoc"/>
    <property type="match status" value="1"/>
</dbReference>
<evidence type="ECO:0000313" key="2">
    <source>
        <dbReference type="Proteomes" id="UP000426444"/>
    </source>
</evidence>
<gene>
    <name evidence="1" type="ORF">SYNTR_0949</name>
</gene>
<keyword evidence="2" id="KW-1185">Reference proteome</keyword>
<sequence length="213" mass="24594">MYISRIALNAKRRETMQALVIPPLMHGAVEQSINGERQRNLWRVDWMGDKCYLLVLSGEQPDFTHLVRQFGYTDNEQGWETKDYRTFLAKLQEGDSWKFRLRANPTQSSFKEKDEGTGRGKVHAHVTQEQQRQWLIKRSEKCGFKLNEDNFGVTHTQWEKFPKSRKGAREVIIRTATFEGLLTITDIEHFTASLTTGIGRAKAYGCGLLTIAR</sequence>
<protein>
    <submittedName>
        <fullName evidence="1">CRISPR-associated protein, Cse3 family</fullName>
    </submittedName>
</protein>
<dbReference type="EMBL" id="CP046457">
    <property type="protein sequence ID" value="QGT99542.1"/>
    <property type="molecule type" value="Genomic_DNA"/>
</dbReference>
<dbReference type="Gene3D" id="3.30.70.1210">
    <property type="entry name" value="Crispr-associated protein, domain 2"/>
    <property type="match status" value="1"/>
</dbReference>
<dbReference type="OrthoDB" id="9795689at2"/>
<accession>A0A6I6DEW7</accession>
<reference evidence="2" key="1">
    <citation type="journal article" date="2019" name="Microbiology">
        <title>Complete Genome Sequence of an Uncultured Bacterium of the Candidate Phylum Bipolaricaulota.</title>
        <authorList>
            <person name="Kadnikov V.V."/>
            <person name="Mardanov A.V."/>
            <person name="Beletsky A.V."/>
            <person name="Frank Y.A."/>
            <person name="Karnachuk O.V."/>
            <person name="Ravin N.V."/>
        </authorList>
    </citation>
    <scope>NUCLEOTIDE SEQUENCE [LARGE SCALE GENOMIC DNA]</scope>
</reference>